<dbReference type="GO" id="GO:0047869">
    <property type="term" value="F:dimethylpropiothetin dethiomethylase activity"/>
    <property type="evidence" value="ECO:0007669"/>
    <property type="project" value="InterPro"/>
</dbReference>
<gene>
    <name evidence="1" type="ORF">METZ01_LOCUS48267</name>
</gene>
<dbReference type="EMBL" id="UINC01002323">
    <property type="protein sequence ID" value="SUZ95413.1"/>
    <property type="molecule type" value="Genomic_DNA"/>
</dbReference>
<organism evidence="1">
    <name type="scientific">marine metagenome</name>
    <dbReference type="NCBI Taxonomy" id="408172"/>
    <lineage>
        <taxon>unclassified sequences</taxon>
        <taxon>metagenomes</taxon>
        <taxon>ecological metagenomes</taxon>
    </lineage>
</organism>
<protein>
    <recommendedName>
        <fullName evidence="2">Cupin 2 conserved barrel domain-containing protein</fullName>
    </recommendedName>
</protein>
<name>A0A381S2P5_9ZZZZ</name>
<reference evidence="1" key="1">
    <citation type="submission" date="2018-05" db="EMBL/GenBank/DDBJ databases">
        <authorList>
            <person name="Lanie J.A."/>
            <person name="Ng W.-L."/>
            <person name="Kazmierczak K.M."/>
            <person name="Andrzejewski T.M."/>
            <person name="Davidsen T.M."/>
            <person name="Wayne K.J."/>
            <person name="Tettelin H."/>
            <person name="Glass J.I."/>
            <person name="Rusch D."/>
            <person name="Podicherti R."/>
            <person name="Tsui H.-C.T."/>
            <person name="Winkler M.E."/>
        </authorList>
    </citation>
    <scope>NUCLEOTIDE SEQUENCE</scope>
</reference>
<dbReference type="Pfam" id="PF16867">
    <property type="entry name" value="DMSP_lyase"/>
    <property type="match status" value="1"/>
</dbReference>
<evidence type="ECO:0000313" key="1">
    <source>
        <dbReference type="EMBL" id="SUZ95413.1"/>
    </source>
</evidence>
<dbReference type="InterPro" id="IPR011051">
    <property type="entry name" value="RmlC_Cupin_sf"/>
</dbReference>
<accession>A0A381S2P5</accession>
<proteinExistence type="predicted"/>
<dbReference type="InterPro" id="IPR014710">
    <property type="entry name" value="RmlC-like_jellyroll"/>
</dbReference>
<sequence>MRDPFLTAFHDLAVAEGVGHPEMERPMALLVDALTRVVPAAERTRATLPVVDEHLETTLAAGVGPAADLARMVASRTGWAVPYPEYAGEPDMDAMRLGYAYSPIIGAAEDAISGSTATPVYLSDEVFAGMVLQGPGVTYPPHVHKAVEVYWVLAGSADWQKGDAWSTHGPGTVILHDTGVRHATVTCDEPQLLFFAWVTDPDCVPVIIRL</sequence>
<dbReference type="Gene3D" id="2.60.120.10">
    <property type="entry name" value="Jelly Rolls"/>
    <property type="match status" value="1"/>
</dbReference>
<dbReference type="AlphaFoldDB" id="A0A381S2P5"/>
<evidence type="ECO:0008006" key="2">
    <source>
        <dbReference type="Google" id="ProtNLM"/>
    </source>
</evidence>
<dbReference type="SUPFAM" id="SSF51182">
    <property type="entry name" value="RmlC-like cupins"/>
    <property type="match status" value="1"/>
</dbReference>
<dbReference type="InterPro" id="IPR031723">
    <property type="entry name" value="DMSP_lyase"/>
</dbReference>